<dbReference type="AlphaFoldDB" id="X0W4U3"/>
<name>X0W4U3_9ZZZZ</name>
<evidence type="ECO:0000313" key="1">
    <source>
        <dbReference type="EMBL" id="GAG25555.1"/>
    </source>
</evidence>
<organism evidence="1">
    <name type="scientific">marine sediment metagenome</name>
    <dbReference type="NCBI Taxonomy" id="412755"/>
    <lineage>
        <taxon>unclassified sequences</taxon>
        <taxon>metagenomes</taxon>
        <taxon>ecological metagenomes</taxon>
    </lineage>
</organism>
<comment type="caution">
    <text evidence="1">The sequence shown here is derived from an EMBL/GenBank/DDBJ whole genome shotgun (WGS) entry which is preliminary data.</text>
</comment>
<accession>X0W4U3</accession>
<dbReference type="EMBL" id="BARS01037373">
    <property type="protein sequence ID" value="GAG25555.1"/>
    <property type="molecule type" value="Genomic_DNA"/>
</dbReference>
<reference evidence="1" key="1">
    <citation type="journal article" date="2014" name="Front. Microbiol.">
        <title>High frequency of phylogenetically diverse reductive dehalogenase-homologous genes in deep subseafloor sedimentary metagenomes.</title>
        <authorList>
            <person name="Kawai M."/>
            <person name="Futagami T."/>
            <person name="Toyoda A."/>
            <person name="Takaki Y."/>
            <person name="Nishi S."/>
            <person name="Hori S."/>
            <person name="Arai W."/>
            <person name="Tsubouchi T."/>
            <person name="Morono Y."/>
            <person name="Uchiyama I."/>
            <person name="Ito T."/>
            <person name="Fujiyama A."/>
            <person name="Inagaki F."/>
            <person name="Takami H."/>
        </authorList>
    </citation>
    <scope>NUCLEOTIDE SEQUENCE</scope>
    <source>
        <strain evidence="1">Expedition CK06-06</strain>
    </source>
</reference>
<gene>
    <name evidence="1" type="ORF">S01H1_57316</name>
</gene>
<protein>
    <submittedName>
        <fullName evidence="1">Uncharacterized protein</fullName>
    </submittedName>
</protein>
<proteinExistence type="predicted"/>
<sequence length="103" mass="11441">MMKRREFICLFGAMAAAWSIAAYAQESATSGTTASLPQIELARVKPVDQMPPNVRLSDDLIDLMKAFSLSSAEGIGRAWGGPLRPPTPFDERFGQWETRLWPK</sequence>